<dbReference type="EMBL" id="DVOT01000092">
    <property type="protein sequence ID" value="HIV27343.1"/>
    <property type="molecule type" value="Genomic_DNA"/>
</dbReference>
<reference evidence="3" key="1">
    <citation type="submission" date="2020-10" db="EMBL/GenBank/DDBJ databases">
        <authorList>
            <person name="Gilroy R."/>
        </authorList>
    </citation>
    <scope>NUCLEOTIDE SEQUENCE</scope>
    <source>
        <strain evidence="3">CHK183-6373</strain>
    </source>
</reference>
<dbReference type="AlphaFoldDB" id="A0A9D1TCM3"/>
<keyword evidence="1" id="KW-0378">Hydrolase</keyword>
<name>A0A9D1TCM3_9FIRM</name>
<evidence type="ECO:0000256" key="1">
    <source>
        <dbReference type="ARBA" id="ARBA00022801"/>
    </source>
</evidence>
<gene>
    <name evidence="3" type="ORF">IAA64_05205</name>
</gene>
<dbReference type="InterPro" id="IPR054593">
    <property type="entry name" value="Beta-mannosidase-like_N2"/>
</dbReference>
<dbReference type="SUPFAM" id="SSF49785">
    <property type="entry name" value="Galactose-binding domain-like"/>
    <property type="match status" value="1"/>
</dbReference>
<accession>A0A9D1TCM3</accession>
<organism evidence="3 4">
    <name type="scientific">Candidatus Ornithocaccomicrobium faecavium</name>
    <dbReference type="NCBI Taxonomy" id="2840890"/>
    <lineage>
        <taxon>Bacteria</taxon>
        <taxon>Bacillati</taxon>
        <taxon>Bacillota</taxon>
        <taxon>Clostridia</taxon>
        <taxon>Candidatus Ornithocaccomicrobium</taxon>
    </lineage>
</organism>
<protein>
    <recommendedName>
        <fullName evidence="2">Beta-mannosidase-like galactose-binding domain-containing protein</fullName>
    </recommendedName>
</protein>
<dbReference type="GO" id="GO:0004553">
    <property type="term" value="F:hydrolase activity, hydrolyzing O-glycosyl compounds"/>
    <property type="evidence" value="ECO:0007669"/>
    <property type="project" value="UniProtKB-ARBA"/>
</dbReference>
<dbReference type="Pfam" id="PF22666">
    <property type="entry name" value="Glyco_hydro_2_N2"/>
    <property type="match status" value="1"/>
</dbReference>
<dbReference type="Gene3D" id="2.60.120.260">
    <property type="entry name" value="Galactose-binding domain-like"/>
    <property type="match status" value="1"/>
</dbReference>
<reference evidence="3" key="2">
    <citation type="journal article" date="2021" name="PeerJ">
        <title>Extensive microbial diversity within the chicken gut microbiome revealed by metagenomics and culture.</title>
        <authorList>
            <person name="Gilroy R."/>
            <person name="Ravi A."/>
            <person name="Getino M."/>
            <person name="Pursley I."/>
            <person name="Horton D.L."/>
            <person name="Alikhan N.F."/>
            <person name="Baker D."/>
            <person name="Gharbi K."/>
            <person name="Hall N."/>
            <person name="Watson M."/>
            <person name="Adriaenssens E.M."/>
            <person name="Foster-Nyarko E."/>
            <person name="Jarju S."/>
            <person name="Secka A."/>
            <person name="Antonio M."/>
            <person name="Oren A."/>
            <person name="Chaudhuri R.R."/>
            <person name="La Ragione R."/>
            <person name="Hildebrand F."/>
            <person name="Pallen M.J."/>
        </authorList>
    </citation>
    <scope>NUCLEOTIDE SEQUENCE</scope>
    <source>
        <strain evidence="3">CHK183-6373</strain>
    </source>
</reference>
<proteinExistence type="predicted"/>
<sequence length="571" mass="63076">MPSSRKIASNWFLLGESVGPLAALETDVCAVLENAGEIPAVEMGFHAREAEWVANREWTFETRFDCPEGEDERLRLRFGHIYGPHVVRLNDGEPIVPVAGAYELTADLREGENCLRVIFRPEPHLYVRRCAPRIGFSGTRLEGYSYVRVENWDVEAGVSRLSLEAFVGGRYQFTYTVSREGALIARTQVQERLPAARRQIAHEFDMGSADGESVEVLLTIERGGVGCDAMRAWVLPYSGETPLRLVEGPCHPATLARLGAQAAVGRFSAREKSKLARAGVAALLPEEREEGFARVAMAAPEECLRHAEGHPFWPQGCALLKSRHTPAMDLKEYQALFSRTVGEEPERFARLTRYAQAECVAFAAREARERGARFLAAKAFDEEFAYASAALVEANGTCRPAFWALRDAWKSVHAFLRMDLWQRVEPEEAVSLEAVLLRDTPLGTLHLRCEAYGMQGESIARSAIEEEGGSFSFAAPGEASVVLLRTIVEDAYGRLVSRCDQLLCVESGERPMAPLWNPPRTRLAQRDGLLLNEGPSVALCVCAEGYYGALLPGESIRLEKGGAFECLNAIL</sequence>
<evidence type="ECO:0000313" key="4">
    <source>
        <dbReference type="Proteomes" id="UP000886884"/>
    </source>
</evidence>
<dbReference type="Proteomes" id="UP000886884">
    <property type="component" value="Unassembled WGS sequence"/>
</dbReference>
<evidence type="ECO:0000313" key="3">
    <source>
        <dbReference type="EMBL" id="HIV27343.1"/>
    </source>
</evidence>
<feature type="domain" description="Beta-mannosidase-like galactose-binding" evidence="2">
    <location>
        <begin position="23"/>
        <end position="123"/>
    </location>
</feature>
<comment type="caution">
    <text evidence="3">The sequence shown here is derived from an EMBL/GenBank/DDBJ whole genome shotgun (WGS) entry which is preliminary data.</text>
</comment>
<dbReference type="InterPro" id="IPR008979">
    <property type="entry name" value="Galactose-bd-like_sf"/>
</dbReference>
<evidence type="ECO:0000259" key="2">
    <source>
        <dbReference type="Pfam" id="PF22666"/>
    </source>
</evidence>